<keyword evidence="1" id="KW-0560">Oxidoreductase</keyword>
<comment type="caution">
    <text evidence="4">The sequence shown here is derived from an EMBL/GenBank/DDBJ whole genome shotgun (WGS) entry which is preliminary data.</text>
</comment>
<dbReference type="InterPro" id="IPR006140">
    <property type="entry name" value="D-isomer_DH_NAD-bd"/>
</dbReference>
<sequence>MERKTIVAVFLPKTSCNSFPKSDERCIYNEYFTFPTEKSVFEGTDIVITVASSPVRCCDFLEKAPNVKLVISPMAGIEHIVLARKTVKNMPPVCRIKDHISHPMTEYFFHQLFLLERKINIKGAKNLWPLKDNMANVYSIKLLNGSSIAFLGFGTIGKKIARVCKAFGMTVWAINTSGQVKEDYVDYARTVKDLDEVLGNCEYVCNVLPVTKDTTDILSGETLKACQNRNTVFINIGRGNVISDEAILTALRNKWIRAAILDVFRTEPLPQDHPFYKEENIIITPHVSWYHDNLFIETSKQCIDLIHNFLDGKSIPFLPEDATY</sequence>
<evidence type="ECO:0000256" key="1">
    <source>
        <dbReference type="ARBA" id="ARBA00023002"/>
    </source>
</evidence>
<reference evidence="4 5" key="1">
    <citation type="submission" date="2020-08" db="EMBL/GenBank/DDBJ databases">
        <authorList>
            <person name="Hejnol A."/>
        </authorList>
    </citation>
    <scope>NUCLEOTIDE SEQUENCE [LARGE SCALE GENOMIC DNA]</scope>
</reference>
<keyword evidence="2" id="KW-0520">NAD</keyword>
<proteinExistence type="predicted"/>
<dbReference type="Proteomes" id="UP000549394">
    <property type="component" value="Unassembled WGS sequence"/>
</dbReference>
<evidence type="ECO:0000259" key="3">
    <source>
        <dbReference type="Pfam" id="PF02826"/>
    </source>
</evidence>
<evidence type="ECO:0000313" key="4">
    <source>
        <dbReference type="EMBL" id="CAD5124773.1"/>
    </source>
</evidence>
<dbReference type="InterPro" id="IPR036291">
    <property type="entry name" value="NAD(P)-bd_dom_sf"/>
</dbReference>
<gene>
    <name evidence="4" type="ORF">DGYR_LOCUS12263</name>
</gene>
<accession>A0A7I8W9J2</accession>
<dbReference type="SUPFAM" id="SSF51735">
    <property type="entry name" value="NAD(P)-binding Rossmann-fold domains"/>
    <property type="match status" value="1"/>
</dbReference>
<evidence type="ECO:0000313" key="5">
    <source>
        <dbReference type="Proteomes" id="UP000549394"/>
    </source>
</evidence>
<organism evidence="4 5">
    <name type="scientific">Dimorphilus gyrociliatus</name>
    <dbReference type="NCBI Taxonomy" id="2664684"/>
    <lineage>
        <taxon>Eukaryota</taxon>
        <taxon>Metazoa</taxon>
        <taxon>Spiralia</taxon>
        <taxon>Lophotrochozoa</taxon>
        <taxon>Annelida</taxon>
        <taxon>Polychaeta</taxon>
        <taxon>Polychaeta incertae sedis</taxon>
        <taxon>Dinophilidae</taxon>
        <taxon>Dimorphilus</taxon>
    </lineage>
</organism>
<dbReference type="Gene3D" id="3.40.50.720">
    <property type="entry name" value="NAD(P)-binding Rossmann-like Domain"/>
    <property type="match status" value="2"/>
</dbReference>
<dbReference type="EMBL" id="CAJFCJ010000023">
    <property type="protein sequence ID" value="CAD5124773.1"/>
    <property type="molecule type" value="Genomic_DNA"/>
</dbReference>
<keyword evidence="5" id="KW-1185">Reference proteome</keyword>
<dbReference type="GO" id="GO:0051287">
    <property type="term" value="F:NAD binding"/>
    <property type="evidence" value="ECO:0007669"/>
    <property type="project" value="InterPro"/>
</dbReference>
<dbReference type="OrthoDB" id="298012at2759"/>
<dbReference type="PANTHER" id="PTHR43333:SF1">
    <property type="entry name" value="D-ISOMER SPECIFIC 2-HYDROXYACID DEHYDROGENASE NAD-BINDING DOMAIN-CONTAINING PROTEIN"/>
    <property type="match status" value="1"/>
</dbReference>
<feature type="domain" description="D-isomer specific 2-hydroxyacid dehydrogenase NAD-binding" evidence="3">
    <location>
        <begin position="135"/>
        <end position="288"/>
    </location>
</feature>
<dbReference type="AlphaFoldDB" id="A0A7I8W9J2"/>
<dbReference type="GO" id="GO:0016491">
    <property type="term" value="F:oxidoreductase activity"/>
    <property type="evidence" value="ECO:0007669"/>
    <property type="project" value="UniProtKB-KW"/>
</dbReference>
<dbReference type="PANTHER" id="PTHR43333">
    <property type="entry name" value="2-HACID_DH_C DOMAIN-CONTAINING PROTEIN"/>
    <property type="match status" value="1"/>
</dbReference>
<protein>
    <submittedName>
        <fullName evidence="4">DgyrCDS13037</fullName>
    </submittedName>
</protein>
<dbReference type="Pfam" id="PF02826">
    <property type="entry name" value="2-Hacid_dh_C"/>
    <property type="match status" value="1"/>
</dbReference>
<evidence type="ECO:0000256" key="2">
    <source>
        <dbReference type="ARBA" id="ARBA00023027"/>
    </source>
</evidence>
<name>A0A7I8W9J2_9ANNE</name>